<evidence type="ECO:0000256" key="6">
    <source>
        <dbReference type="ARBA" id="ARBA00023055"/>
    </source>
</evidence>
<dbReference type="GO" id="GO:0005789">
    <property type="term" value="C:endoplasmic reticulum membrane"/>
    <property type="evidence" value="ECO:0007669"/>
    <property type="project" value="UniProtKB-SubCell"/>
</dbReference>
<organism evidence="11 12">
    <name type="scientific">Elysia chlorotica</name>
    <name type="common">Eastern emerald elysia</name>
    <name type="synonym">Sea slug</name>
    <dbReference type="NCBI Taxonomy" id="188477"/>
    <lineage>
        <taxon>Eukaryota</taxon>
        <taxon>Metazoa</taxon>
        <taxon>Spiralia</taxon>
        <taxon>Lophotrochozoa</taxon>
        <taxon>Mollusca</taxon>
        <taxon>Gastropoda</taxon>
        <taxon>Heterobranchia</taxon>
        <taxon>Euthyneura</taxon>
        <taxon>Panpulmonata</taxon>
        <taxon>Sacoglossa</taxon>
        <taxon>Placobranchoidea</taxon>
        <taxon>Plakobranchidae</taxon>
        <taxon>Elysia</taxon>
    </lineage>
</organism>
<dbReference type="InterPro" id="IPR001849">
    <property type="entry name" value="PH_domain"/>
</dbReference>
<feature type="compositionally biased region" description="Polar residues" evidence="9">
    <location>
        <begin position="103"/>
        <end position="116"/>
    </location>
</feature>
<evidence type="ECO:0000256" key="7">
    <source>
        <dbReference type="ARBA" id="ARBA00023121"/>
    </source>
</evidence>
<dbReference type="EMBL" id="RQTK01000047">
    <property type="protein sequence ID" value="RUS89809.1"/>
    <property type="molecule type" value="Genomic_DNA"/>
</dbReference>
<sequence>MNFKKGFSRAQRPAAPSQQSSQAKGTGVSLSGFSFKQLEEDEDGEDLTSYTGKYEKIVEQSQRTQKRDERSMSTSSVSSNSSGHEDLKPEKNNSASHYDVNPKFQTKNVPSESTGSPLRAAARQRIETSKELFSGLKGRIADKISKTIDEFSGDQSPKGSPENELAKAVHDIDSIGDTQDLVVKETVPILRGGPPDKKLLNKDTDSRLLDKDNSEQSIVTKEKLPLSAKSSVSEEEGIDTADGQSAGPSSLNLDSVCVEDHPLAVAEEEDEFEDIEEYKESSSVLENSSYHDPQSNSPADILMFDEHFDKVEDSNHATGFSTSTKVKSRSVIKRLGKKESKTSAVATMSALHDTPDEELVFSDHGSETPSSNGAEKKSEEKKRALSLNIPDSKSLSAQSTSPAGHGVLSLDPWSLPYQKLVALAVILFSYMMVPLPSYMAGFIMGVVMATAGWALYTWLTEPPRPQEPFILPPLEKAPPVPEMKITAETEEFTYKGWVNELSDYNVDDYHINKTHSVFISLEGSHLRIQRPKNPVPKRAMWDEVLPKPQFIHQRHFDLPGASVYLVPDGLVKKRIWSKKYPICIDLSIGKKIGEQNKGLMKHFSSDPILSDQKDKSHVHGFEIVTEEKCEHNVLYLFARTGREKEEWFRRLAAAAGGKPLGNHVLEMRRVINHWSPTQQKTSEPALRNRREGSVDSLASVGSESATEQASAKKTEKEDLLPFAHYMGRLMPSGSLSKTSSPSHQALSQREQSRASTPREGAPPSFKRISPKSAIICESQLFWVNALIGRCFFDFLRDKWWIGKVTEKLQRKLSKIHVPYFIEELQVTDIHMGYEMPAIRNAGKPYIDERGFWVDLDLTYSGGFTMTIETKMNLMKLKKPSHQSHSSGHSVDGIKSAITHSDEEDSAESSTDEEEEVPSAADENGAGGGGSSGKKFFRYLNKITQSKYFQQATEYGVIKRAMENVSNTPLTLTVTVNSLVGKLALNIPPPHSDRLWYGFRGNPLLRLSAKPQVGERAVKITHVTEWIEKKLALEFQRVFVMPNMDDLVIPILVPGEVSGTGLTHSVSL</sequence>
<dbReference type="GO" id="GO:0008289">
    <property type="term" value="F:lipid binding"/>
    <property type="evidence" value="ECO:0007669"/>
    <property type="project" value="UniProtKB-KW"/>
</dbReference>
<keyword evidence="5" id="KW-1133">Transmembrane helix</keyword>
<keyword evidence="2" id="KW-0813">Transport</keyword>
<evidence type="ECO:0000256" key="4">
    <source>
        <dbReference type="ARBA" id="ARBA00022824"/>
    </source>
</evidence>
<feature type="region of interest" description="Disordered" evidence="9">
    <location>
        <begin position="733"/>
        <end position="766"/>
    </location>
</feature>
<feature type="compositionally biased region" description="Basic and acidic residues" evidence="9">
    <location>
        <begin position="164"/>
        <end position="173"/>
    </location>
</feature>
<feature type="compositionally biased region" description="Acidic residues" evidence="9">
    <location>
        <begin position="266"/>
        <end position="277"/>
    </location>
</feature>
<dbReference type="Pfam" id="PF10296">
    <property type="entry name" value="MMM1"/>
    <property type="match status" value="1"/>
</dbReference>
<evidence type="ECO:0000256" key="5">
    <source>
        <dbReference type="ARBA" id="ARBA00022989"/>
    </source>
</evidence>
<keyword evidence="4" id="KW-0256">Endoplasmic reticulum</keyword>
<feature type="compositionally biased region" description="Basic and acidic residues" evidence="9">
    <location>
        <begin position="374"/>
        <end position="383"/>
    </location>
</feature>
<dbReference type="OrthoDB" id="26740at2759"/>
<dbReference type="CDD" id="cd21675">
    <property type="entry name" value="SMP_TEX2"/>
    <property type="match status" value="1"/>
</dbReference>
<feature type="compositionally biased region" description="Low complexity" evidence="9">
    <location>
        <begin position="733"/>
        <end position="742"/>
    </location>
</feature>
<evidence type="ECO:0000313" key="12">
    <source>
        <dbReference type="Proteomes" id="UP000271974"/>
    </source>
</evidence>
<dbReference type="PROSITE" id="PS51847">
    <property type="entry name" value="SMP"/>
    <property type="match status" value="1"/>
</dbReference>
<evidence type="ECO:0000256" key="1">
    <source>
        <dbReference type="ARBA" id="ARBA00004586"/>
    </source>
</evidence>
<feature type="compositionally biased region" description="Polar residues" evidence="9">
    <location>
        <begin position="281"/>
        <end position="298"/>
    </location>
</feature>
<dbReference type="AlphaFoldDB" id="A0A3S1I0H2"/>
<dbReference type="InterPro" id="IPR031468">
    <property type="entry name" value="SMP_LBD"/>
</dbReference>
<feature type="compositionally biased region" description="Polar residues" evidence="9">
    <location>
        <begin position="743"/>
        <end position="755"/>
    </location>
</feature>
<feature type="compositionally biased region" description="Low complexity" evidence="9">
    <location>
        <begin position="72"/>
        <end position="82"/>
    </location>
</feature>
<keyword evidence="6" id="KW-0445">Lipid transport</keyword>
<keyword evidence="12" id="KW-1185">Reference proteome</keyword>
<feature type="region of interest" description="Disordered" evidence="9">
    <location>
        <begin position="1"/>
        <end position="122"/>
    </location>
</feature>
<keyword evidence="3" id="KW-0812">Transmembrane</keyword>
<dbReference type="STRING" id="188477.A0A3S1I0H2"/>
<feature type="domain" description="SMP-LTD" evidence="10">
    <location>
        <begin position="776"/>
        <end position="1049"/>
    </location>
</feature>
<feature type="compositionally biased region" description="Polar residues" evidence="9">
    <location>
        <begin position="242"/>
        <end position="253"/>
    </location>
</feature>
<feature type="region of interest" description="Disordered" evidence="9">
    <location>
        <begin position="899"/>
        <end position="929"/>
    </location>
</feature>
<evidence type="ECO:0000256" key="8">
    <source>
        <dbReference type="ARBA" id="ARBA00023136"/>
    </source>
</evidence>
<evidence type="ECO:0000256" key="9">
    <source>
        <dbReference type="SAM" id="MobiDB-lite"/>
    </source>
</evidence>
<gene>
    <name evidence="11" type="ORF">EGW08_002421</name>
</gene>
<protein>
    <recommendedName>
        <fullName evidence="10">SMP-LTD domain-containing protein</fullName>
    </recommendedName>
</protein>
<dbReference type="SMART" id="SM00233">
    <property type="entry name" value="PH"/>
    <property type="match status" value="1"/>
</dbReference>
<comment type="subcellular location">
    <subcellularLocation>
        <location evidence="1">Endoplasmic reticulum membrane</location>
    </subcellularLocation>
</comment>
<feature type="region of interest" description="Disordered" evidence="9">
    <location>
        <begin position="356"/>
        <end position="383"/>
    </location>
</feature>
<feature type="compositionally biased region" description="Low complexity" evidence="9">
    <location>
        <begin position="8"/>
        <end position="23"/>
    </location>
</feature>
<proteinExistence type="predicted"/>
<dbReference type="InterPro" id="IPR019411">
    <property type="entry name" value="MMM1_dom"/>
</dbReference>
<dbReference type="Proteomes" id="UP000271974">
    <property type="component" value="Unassembled WGS sequence"/>
</dbReference>
<feature type="region of interest" description="Disordered" evidence="9">
    <location>
        <begin position="147"/>
        <end position="303"/>
    </location>
</feature>
<dbReference type="SUPFAM" id="SSF50729">
    <property type="entry name" value="PH domain-like"/>
    <property type="match status" value="1"/>
</dbReference>
<feature type="region of interest" description="Disordered" evidence="9">
    <location>
        <begin position="675"/>
        <end position="715"/>
    </location>
</feature>
<reference evidence="11 12" key="1">
    <citation type="submission" date="2019-01" db="EMBL/GenBank/DDBJ databases">
        <title>A draft genome assembly of the solar-powered sea slug Elysia chlorotica.</title>
        <authorList>
            <person name="Cai H."/>
            <person name="Li Q."/>
            <person name="Fang X."/>
            <person name="Li J."/>
            <person name="Curtis N.E."/>
            <person name="Altenburger A."/>
            <person name="Shibata T."/>
            <person name="Feng M."/>
            <person name="Maeda T."/>
            <person name="Schwartz J.A."/>
            <person name="Shigenobu S."/>
            <person name="Lundholm N."/>
            <person name="Nishiyama T."/>
            <person name="Yang H."/>
            <person name="Hasebe M."/>
            <person name="Li S."/>
            <person name="Pierce S.K."/>
            <person name="Wang J."/>
        </authorList>
    </citation>
    <scope>NUCLEOTIDE SEQUENCE [LARGE SCALE GENOMIC DNA]</scope>
    <source>
        <strain evidence="11">EC2010</strain>
        <tissue evidence="11">Whole organism of an adult</tissue>
    </source>
</reference>
<evidence type="ECO:0000256" key="2">
    <source>
        <dbReference type="ARBA" id="ARBA00022448"/>
    </source>
</evidence>
<keyword evidence="7" id="KW-0446">Lipid-binding</keyword>
<evidence type="ECO:0000256" key="3">
    <source>
        <dbReference type="ARBA" id="ARBA00022692"/>
    </source>
</evidence>
<name>A0A3S1I0H2_ELYCH</name>
<feature type="compositionally biased region" description="Basic and acidic residues" evidence="9">
    <location>
        <begin position="194"/>
        <end position="224"/>
    </location>
</feature>
<dbReference type="PANTHER" id="PTHR13466:SF0">
    <property type="entry name" value="SMP-LTD DOMAIN-CONTAINING PROTEIN"/>
    <property type="match status" value="1"/>
</dbReference>
<evidence type="ECO:0000259" key="10">
    <source>
        <dbReference type="PROSITE" id="PS51847"/>
    </source>
</evidence>
<comment type="caution">
    <text evidence="11">The sequence shown here is derived from an EMBL/GenBank/DDBJ whole genome shotgun (WGS) entry which is preliminary data.</text>
</comment>
<dbReference type="PANTHER" id="PTHR13466">
    <property type="entry name" value="TEX2 PROTEIN-RELATED"/>
    <property type="match status" value="1"/>
</dbReference>
<feature type="compositionally biased region" description="Polar residues" evidence="9">
    <location>
        <begin position="699"/>
        <end position="709"/>
    </location>
</feature>
<keyword evidence="8" id="KW-0472">Membrane</keyword>
<evidence type="ECO:0000313" key="11">
    <source>
        <dbReference type="EMBL" id="RUS89809.1"/>
    </source>
</evidence>
<dbReference type="GO" id="GO:0006869">
    <property type="term" value="P:lipid transport"/>
    <property type="evidence" value="ECO:0007669"/>
    <property type="project" value="UniProtKB-KW"/>
</dbReference>
<feature type="compositionally biased region" description="Acidic residues" evidence="9">
    <location>
        <begin position="901"/>
        <end position="916"/>
    </location>
</feature>
<accession>A0A3S1I0H2</accession>